<protein>
    <submittedName>
        <fullName evidence="1">Uncharacterized protein</fullName>
    </submittedName>
</protein>
<gene>
    <name evidence="1" type="ORF">METZ01_LOCUS288106</name>
</gene>
<reference evidence="1" key="1">
    <citation type="submission" date="2018-05" db="EMBL/GenBank/DDBJ databases">
        <authorList>
            <person name="Lanie J.A."/>
            <person name="Ng W.-L."/>
            <person name="Kazmierczak K.M."/>
            <person name="Andrzejewski T.M."/>
            <person name="Davidsen T.M."/>
            <person name="Wayne K.J."/>
            <person name="Tettelin H."/>
            <person name="Glass J.I."/>
            <person name="Rusch D."/>
            <person name="Podicherti R."/>
            <person name="Tsui H.-C.T."/>
            <person name="Winkler M.E."/>
        </authorList>
    </citation>
    <scope>NUCLEOTIDE SEQUENCE</scope>
</reference>
<dbReference type="EMBL" id="UINC01086620">
    <property type="protein sequence ID" value="SVC35252.1"/>
    <property type="molecule type" value="Genomic_DNA"/>
</dbReference>
<proteinExistence type="predicted"/>
<sequence>MEIIYYIYRIKTCVNASKTDYNTVH</sequence>
<organism evidence="1">
    <name type="scientific">marine metagenome</name>
    <dbReference type="NCBI Taxonomy" id="408172"/>
    <lineage>
        <taxon>unclassified sequences</taxon>
        <taxon>metagenomes</taxon>
        <taxon>ecological metagenomes</taxon>
    </lineage>
</organism>
<accession>A0A382LJJ4</accession>
<dbReference type="AlphaFoldDB" id="A0A382LJJ4"/>
<name>A0A382LJJ4_9ZZZZ</name>
<evidence type="ECO:0000313" key="1">
    <source>
        <dbReference type="EMBL" id="SVC35252.1"/>
    </source>
</evidence>
<feature type="non-terminal residue" evidence="1">
    <location>
        <position position="25"/>
    </location>
</feature>